<gene>
    <name evidence="1" type="ORF">METZ01_LOCUS279578</name>
</gene>
<sequence>LNLQYITETVVEERTLTTGSTTTADGRDTIPISSAFSVLPTNGDVWAIKQISTAGETTAASYKEYKILAIAEAQEVYSIVAAEYSAQKFDSVDSEFLLASADPLFPPENTEEVPPPRNLRILTVSDPDQRGEEVIVEWDSPLAVGSSGISTTYENLAEFKVSQTFHQIGGFGGGGSGFGGMIDFLKDGISIPAETRSLKYSGVRNGKHVVTVQTVSGKGRTSKKVSATINIRDVFEGNFPRLGGLVKGGYATSDVAVIDSGSQKGSVKFGKTSLVAAPLQDINKAKRNTSADANSYGLSCAALAHSSWPYQEDEVDLGYLMMDFSAFDAANGSADALKLITRKVDTTTYGRSLDYWYDGTKFVANADSIWTSLGTCAMTQGSSKIVGTGFSSLDIGTVIIVGGDYGAKIAYIES</sequence>
<evidence type="ECO:0008006" key="2">
    <source>
        <dbReference type="Google" id="ProtNLM"/>
    </source>
</evidence>
<reference evidence="1" key="1">
    <citation type="submission" date="2018-05" db="EMBL/GenBank/DDBJ databases">
        <authorList>
            <person name="Lanie J.A."/>
            <person name="Ng W.-L."/>
            <person name="Kazmierczak K.M."/>
            <person name="Andrzejewski T.M."/>
            <person name="Davidsen T.M."/>
            <person name="Wayne K.J."/>
            <person name="Tettelin H."/>
            <person name="Glass J.I."/>
            <person name="Rusch D."/>
            <person name="Podicherti R."/>
            <person name="Tsui H.-C.T."/>
            <person name="Winkler M.E."/>
        </authorList>
    </citation>
    <scope>NUCLEOTIDE SEQUENCE</scope>
</reference>
<protein>
    <recommendedName>
        <fullName evidence="2">Tip attachment protein J domain-containing protein</fullName>
    </recommendedName>
</protein>
<dbReference type="EMBL" id="UINC01082186">
    <property type="protein sequence ID" value="SVC26724.1"/>
    <property type="molecule type" value="Genomic_DNA"/>
</dbReference>
<proteinExistence type="predicted"/>
<accession>A0A382KPE2</accession>
<feature type="non-terminal residue" evidence="1">
    <location>
        <position position="414"/>
    </location>
</feature>
<organism evidence="1">
    <name type="scientific">marine metagenome</name>
    <dbReference type="NCBI Taxonomy" id="408172"/>
    <lineage>
        <taxon>unclassified sequences</taxon>
        <taxon>metagenomes</taxon>
        <taxon>ecological metagenomes</taxon>
    </lineage>
</organism>
<name>A0A382KPE2_9ZZZZ</name>
<evidence type="ECO:0000313" key="1">
    <source>
        <dbReference type="EMBL" id="SVC26724.1"/>
    </source>
</evidence>
<dbReference type="AlphaFoldDB" id="A0A382KPE2"/>
<feature type="non-terminal residue" evidence="1">
    <location>
        <position position="1"/>
    </location>
</feature>